<sequence>MSPKELTYIEDALSHEKFLKTQCQEAVTNLQDPELKSFAEQISQKHQQIFDNFYHLV</sequence>
<proteinExistence type="predicted"/>
<accession>A0A174XTK3</accession>
<reference evidence="1" key="1">
    <citation type="submission" date="2022-01" db="EMBL/GenBank/DDBJ databases">
        <title>Novel bile acid biosynthetic pathways are enriched in the microbiome of centenarians.</title>
        <authorList>
            <person name="Sato Y."/>
            <person name="Atarashi K."/>
            <person name="Plichta R.D."/>
            <person name="Arai Y."/>
            <person name="Sasajima S."/>
            <person name="Kearney M.S."/>
            <person name="Suda W."/>
            <person name="Takeshita K."/>
            <person name="Sasaki T."/>
            <person name="Okamoto S."/>
            <person name="Skelly N.A."/>
            <person name="Okamura Y."/>
            <person name="Vlamakis H."/>
            <person name="Li Y."/>
            <person name="Tanoue T."/>
            <person name="Takei H."/>
            <person name="Nittono H."/>
            <person name="Narushima S."/>
            <person name="Irie J."/>
            <person name="Itoh H."/>
            <person name="Moriya K."/>
            <person name="Sugiura Y."/>
            <person name="Suematsu M."/>
            <person name="Moritoki N."/>
            <person name="Shibata S."/>
            <person name="Littman R.D."/>
            <person name="Fischbach A.M."/>
            <person name="Uwamino Y."/>
            <person name="Inoue T."/>
            <person name="Honda A."/>
            <person name="Hattori M."/>
            <person name="Murai T."/>
            <person name="Xavier J.R."/>
            <person name="Hirose N."/>
            <person name="Honda K."/>
        </authorList>
    </citation>
    <scope>NUCLEOTIDE SEQUENCE</scope>
    <source>
        <strain evidence="1">CE91-St55</strain>
    </source>
</reference>
<comment type="caution">
    <text evidence="1">The sequence shown here is derived from an EMBL/GenBank/DDBJ whole genome shotgun (WGS) entry which is preliminary data.</text>
</comment>
<evidence type="ECO:0000313" key="1">
    <source>
        <dbReference type="EMBL" id="GKH01104.1"/>
    </source>
</evidence>
<name>A0A174XTK3_9FIRM</name>
<protein>
    <submittedName>
        <fullName evidence="1">Uncharacterized protein</fullName>
    </submittedName>
</protein>
<dbReference type="Proteomes" id="UP001055091">
    <property type="component" value="Unassembled WGS sequence"/>
</dbReference>
<gene>
    <name evidence="1" type="ORF">CE91St55_30850</name>
</gene>
<dbReference type="AlphaFoldDB" id="A0A174XTK3"/>
<dbReference type="GeneID" id="93151890"/>
<organism evidence="1 2">
    <name type="scientific">Hungatella hathewayi</name>
    <dbReference type="NCBI Taxonomy" id="154046"/>
    <lineage>
        <taxon>Bacteria</taxon>
        <taxon>Bacillati</taxon>
        <taxon>Bacillota</taxon>
        <taxon>Clostridia</taxon>
        <taxon>Lachnospirales</taxon>
        <taxon>Lachnospiraceae</taxon>
        <taxon>Hungatella</taxon>
    </lineage>
</organism>
<dbReference type="RefSeq" id="WP_006770586.1">
    <property type="nucleotide sequence ID" value="NZ_BQNJ01000001.1"/>
</dbReference>
<dbReference type="EMBL" id="BQNJ01000001">
    <property type="protein sequence ID" value="GKH01104.1"/>
    <property type="molecule type" value="Genomic_DNA"/>
</dbReference>
<evidence type="ECO:0000313" key="2">
    <source>
        <dbReference type="Proteomes" id="UP001055091"/>
    </source>
</evidence>